<evidence type="ECO:0000259" key="4">
    <source>
        <dbReference type="Pfam" id="PF10145"/>
    </source>
</evidence>
<keyword evidence="6" id="KW-1185">Reference proteome</keyword>
<dbReference type="Pfam" id="PF10145">
    <property type="entry name" value="PhageMin_Tail"/>
    <property type="match status" value="1"/>
</dbReference>
<keyword evidence="3" id="KW-1133">Transmembrane helix</keyword>
<dbReference type="EMBL" id="JACSQT010000003">
    <property type="protein sequence ID" value="MBD7937132.1"/>
    <property type="molecule type" value="Genomic_DNA"/>
</dbReference>
<dbReference type="NCBIfam" id="TIGR01760">
    <property type="entry name" value="tape_meas_TP901"/>
    <property type="match status" value="1"/>
</dbReference>
<feature type="domain" description="Phage tail tape measure protein" evidence="4">
    <location>
        <begin position="199"/>
        <end position="398"/>
    </location>
</feature>
<feature type="coiled-coil region" evidence="2">
    <location>
        <begin position="587"/>
        <end position="647"/>
    </location>
</feature>
<dbReference type="InterPro" id="IPR010090">
    <property type="entry name" value="Phage_tape_meas"/>
</dbReference>
<sequence>MADVGTLRTRISLDSAQFERGMAGINRQLKSLQYEQRAATSSGTGFARGITELRAKSEILQRTFDVQQAKVRELARRYEEAKRSTSENSRETQNAQIAYQRAVAEMRSTENALRGVTQEIERQTNPWNVLSQNMNNVGSRMQEVGRSMASAGRTMTMSVTLPILGVGGAALKAGMDFEAGMSKVEALTQASTSDMKLLEDQAKELGATTKFSATQAAEGMAFLGMAGWKTNEILAGMPGLLSLAAAENMELGRAADITSNIMSAFSIEAEKAGHVADVLAMAATNSNTNVEQLGQAMTYVAPVANTLGWNIEETAAAIMAMSDAGIQGEKAGAAFATSLQRLANPTAEMSRVMDDLNIKFFDAEGTIKPMPKLIGELEKATNGMTSEQKAAALSTLFGAEAYKNWAVVLEAGSKTLGSNTKMLEESEGAANKMAETMNDNTKGAIVEFKSALEGIGIALSEHLIPATTDIINKGTEMVRQFGELDESTQKNIIKMGLFAAAIGPAALVAGNLTTAIGGLVKVGGTLTGLLGRAGGTGLLGRIGMMGVAGGPVGLAVAGVAALAVGVAVFTKRMKESKEVNLDHAESLVKQQTDLQNLTNEFEKLREKNKLTTDEMLRYRDIQSEMKFAESAEQMKALTDEQERLLKKSGLTNEEMDRYLSLNDDLIKKVPDVDLALSNHGQAIIDNTGALSDANAKLSEHINLELENQRIKNEAKLDTHIRNYIQAIEDLNIVEAERDEAVKKRDELEKKANELRIKAQKELNEGKELAYQLTIDEIGKTEFELMQQNSKIEKLSEQHQKKQEAIQLADEEIQKSQELYNKMINLRLAQVGINEEGDKGLKKLNESIEKTQKRISELNNLKNEQGGLNQKQQEELDNLLAALGLYRETKGEIENLQVKQQGVNNKINEGTGKAKDLNRELGKDVNKDVDVDDHGSAKKITNEAKKKVNKSVKATDGGTVARIDRDAKKSVSKRVTLNAVWSGVQSGLSVALRTLIPGFAKGTDYHKGGPFIAGEEGFELGRLGNRWEILDYGLHSRPAGYEVFTHNESKRILSSMSKLPAYANGATSLGTAERTIQRMNNQDTSLSSRVVEDLLGQLIVAVKEGQTIVVDGKALGVTVEPHVTQRQLLKQGRKKRYG</sequence>
<keyword evidence="2" id="KW-0175">Coiled coil</keyword>
<evidence type="ECO:0000256" key="1">
    <source>
        <dbReference type="ARBA" id="ARBA00022612"/>
    </source>
</evidence>
<proteinExistence type="predicted"/>
<comment type="caution">
    <text evidence="5">The sequence shown here is derived from an EMBL/GenBank/DDBJ whole genome shotgun (WGS) entry which is preliminary data.</text>
</comment>
<dbReference type="PANTHER" id="PTHR37813">
    <property type="entry name" value="FELS-2 PROPHAGE PROTEIN"/>
    <property type="match status" value="1"/>
</dbReference>
<feature type="coiled-coil region" evidence="2">
    <location>
        <begin position="64"/>
        <end position="119"/>
    </location>
</feature>
<feature type="coiled-coil region" evidence="2">
    <location>
        <begin position="730"/>
        <end position="905"/>
    </location>
</feature>
<accession>A0ABR8QPA6</accession>
<protein>
    <submittedName>
        <fullName evidence="5">Phage tail tape measure protein</fullName>
    </submittedName>
</protein>
<keyword evidence="1" id="KW-1188">Viral release from host cell</keyword>
<evidence type="ECO:0000256" key="3">
    <source>
        <dbReference type="SAM" id="Phobius"/>
    </source>
</evidence>
<evidence type="ECO:0000313" key="5">
    <source>
        <dbReference type="EMBL" id="MBD7937132.1"/>
    </source>
</evidence>
<gene>
    <name evidence="5" type="ORF">H9655_08820</name>
</gene>
<dbReference type="PANTHER" id="PTHR37813:SF1">
    <property type="entry name" value="FELS-2 PROPHAGE PROTEIN"/>
    <property type="match status" value="1"/>
</dbReference>
<reference evidence="5 6" key="1">
    <citation type="submission" date="2020-08" db="EMBL/GenBank/DDBJ databases">
        <title>A Genomic Blueprint of the Chicken Gut Microbiome.</title>
        <authorList>
            <person name="Gilroy R."/>
            <person name="Ravi A."/>
            <person name="Getino M."/>
            <person name="Pursley I."/>
            <person name="Horton D.L."/>
            <person name="Alikhan N.-F."/>
            <person name="Baker D."/>
            <person name="Gharbi K."/>
            <person name="Hall N."/>
            <person name="Watson M."/>
            <person name="Adriaenssens E.M."/>
            <person name="Foster-Nyarko E."/>
            <person name="Jarju S."/>
            <person name="Secka A."/>
            <person name="Antonio M."/>
            <person name="Oren A."/>
            <person name="Chaudhuri R."/>
            <person name="La Ragione R.M."/>
            <person name="Hildebrand F."/>
            <person name="Pallen M.J."/>
        </authorList>
    </citation>
    <scope>NUCLEOTIDE SEQUENCE [LARGE SCALE GENOMIC DNA]</scope>
    <source>
        <strain evidence="5 6">Sa5YUA1</strain>
    </source>
</reference>
<evidence type="ECO:0000313" key="6">
    <source>
        <dbReference type="Proteomes" id="UP000657931"/>
    </source>
</evidence>
<feature type="transmembrane region" description="Helical" evidence="3">
    <location>
        <begin position="497"/>
        <end position="522"/>
    </location>
</feature>
<keyword evidence="3" id="KW-0472">Membrane</keyword>
<feature type="transmembrane region" description="Helical" evidence="3">
    <location>
        <begin position="542"/>
        <end position="569"/>
    </location>
</feature>
<dbReference type="Proteomes" id="UP000657931">
    <property type="component" value="Unassembled WGS sequence"/>
</dbReference>
<name>A0ABR8QPA6_9BACI</name>
<evidence type="ECO:0000256" key="2">
    <source>
        <dbReference type="SAM" id="Coils"/>
    </source>
</evidence>
<dbReference type="RefSeq" id="WP_191813069.1">
    <property type="nucleotide sequence ID" value="NZ_JACSQT010000003.1"/>
</dbReference>
<keyword evidence="3" id="KW-0812">Transmembrane</keyword>
<organism evidence="5 6">
    <name type="scientific">Cytobacillus stercorigallinarum</name>
    <dbReference type="NCBI Taxonomy" id="2762240"/>
    <lineage>
        <taxon>Bacteria</taxon>
        <taxon>Bacillati</taxon>
        <taxon>Bacillota</taxon>
        <taxon>Bacilli</taxon>
        <taxon>Bacillales</taxon>
        <taxon>Bacillaceae</taxon>
        <taxon>Cytobacillus</taxon>
    </lineage>
</organism>